<comment type="caution">
    <text evidence="5">The sequence shown here is derived from an EMBL/GenBank/DDBJ whole genome shotgun (WGS) entry which is preliminary data.</text>
</comment>
<dbReference type="InterPro" id="IPR005144">
    <property type="entry name" value="ATP-cone_dom"/>
</dbReference>
<dbReference type="GO" id="GO:0003677">
    <property type="term" value="F:DNA binding"/>
    <property type="evidence" value="ECO:0007669"/>
    <property type="project" value="InterPro"/>
</dbReference>
<keyword evidence="1 3" id="KW-0547">Nucleotide-binding</keyword>
<sequence length="284" mass="32875">MEANTIDIIKTSGKTVKFSLNKLRASLKRTGADSQTITEIINKVRDELYHGISTNEIYNRAYALLKRKKSYLASKYKLKKAIYELGPTGFPFERFVSSILTYSGYRTEVGKILQGQCVTHEIDIVAHKNNETTIVECKFHNEEGLNCNVKIPLYINSRYKDVQAHWNRNSKNTSVLTKGWVVTNTRFTEDAIQYGNCTDLYLLSWDYPKDDGLKDRIDRLGLYPITVSTLLTKREKQFLLSRDVVLCRELIDDVFYLDHLGISEIRKEKITNEIKMLCKNQNHE</sequence>
<dbReference type="Proteomes" id="UP000295814">
    <property type="component" value="Unassembled WGS sequence"/>
</dbReference>
<evidence type="ECO:0000256" key="3">
    <source>
        <dbReference type="PROSITE-ProRule" id="PRU00492"/>
    </source>
</evidence>
<reference evidence="5 6" key="2">
    <citation type="submission" date="2019-07" db="EMBL/GenBank/DDBJ databases">
        <title>Seonamhaeicola sp. W255 draft genome.</title>
        <authorList>
            <person name="Zhang X.-Y."/>
            <person name="Zhang R."/>
            <person name="Zhong Y.-L."/>
            <person name="Du Z.-J."/>
        </authorList>
    </citation>
    <scope>NUCLEOTIDE SEQUENCE [LARGE SCALE GENOMIC DNA]</scope>
    <source>
        <strain evidence="5 6">W255</strain>
    </source>
</reference>
<dbReference type="CDD" id="cd22308">
    <property type="entry name" value="Af1548-like"/>
    <property type="match status" value="1"/>
</dbReference>
<keyword evidence="2 3" id="KW-0067">ATP-binding</keyword>
<protein>
    <submittedName>
        <fullName evidence="5">ATPase</fullName>
    </submittedName>
</protein>
<name>A0A562YE53_9FLAO</name>
<evidence type="ECO:0000313" key="5">
    <source>
        <dbReference type="EMBL" id="TWO32895.1"/>
    </source>
</evidence>
<evidence type="ECO:0000256" key="2">
    <source>
        <dbReference type="ARBA" id="ARBA00022840"/>
    </source>
</evidence>
<proteinExistence type="predicted"/>
<dbReference type="EMBL" id="SMZJ02000004">
    <property type="protein sequence ID" value="TWO32895.1"/>
    <property type="molecule type" value="Genomic_DNA"/>
</dbReference>
<dbReference type="InterPro" id="IPR007560">
    <property type="entry name" value="Restrct_endonuc_IV_Mrr"/>
</dbReference>
<organism evidence="5 6">
    <name type="scientific">Seonamhaeicola sediminis</name>
    <dbReference type="NCBI Taxonomy" id="2528206"/>
    <lineage>
        <taxon>Bacteria</taxon>
        <taxon>Pseudomonadati</taxon>
        <taxon>Bacteroidota</taxon>
        <taxon>Flavobacteriia</taxon>
        <taxon>Flavobacteriales</taxon>
        <taxon>Flavobacteriaceae</taxon>
    </lineage>
</organism>
<dbReference type="SUPFAM" id="SSF52980">
    <property type="entry name" value="Restriction endonuclease-like"/>
    <property type="match status" value="1"/>
</dbReference>
<reference evidence="5 6" key="1">
    <citation type="submission" date="2019-03" db="EMBL/GenBank/DDBJ databases">
        <authorList>
            <person name="Zhong Y.L."/>
        </authorList>
    </citation>
    <scope>NUCLEOTIDE SEQUENCE [LARGE SCALE GENOMIC DNA]</scope>
    <source>
        <strain evidence="5 6">W255</strain>
    </source>
</reference>
<dbReference type="GO" id="GO:0005524">
    <property type="term" value="F:ATP binding"/>
    <property type="evidence" value="ECO:0007669"/>
    <property type="project" value="UniProtKB-UniRule"/>
</dbReference>
<feature type="domain" description="ATP-cone" evidence="4">
    <location>
        <begin position="6"/>
        <end position="91"/>
    </location>
</feature>
<evidence type="ECO:0000259" key="4">
    <source>
        <dbReference type="PROSITE" id="PS51161"/>
    </source>
</evidence>
<keyword evidence="6" id="KW-1185">Reference proteome</keyword>
<accession>A0A562YE53</accession>
<dbReference type="GO" id="GO:0004519">
    <property type="term" value="F:endonuclease activity"/>
    <property type="evidence" value="ECO:0007669"/>
    <property type="project" value="InterPro"/>
</dbReference>
<dbReference type="OrthoDB" id="320396at2"/>
<dbReference type="Pfam" id="PF03477">
    <property type="entry name" value="ATP-cone"/>
    <property type="match status" value="1"/>
</dbReference>
<dbReference type="InterPro" id="IPR011335">
    <property type="entry name" value="Restrct_endonuc-II-like"/>
</dbReference>
<dbReference type="GO" id="GO:0009307">
    <property type="term" value="P:DNA restriction-modification system"/>
    <property type="evidence" value="ECO:0007669"/>
    <property type="project" value="InterPro"/>
</dbReference>
<dbReference type="PROSITE" id="PS51161">
    <property type="entry name" value="ATP_CONE"/>
    <property type="match status" value="1"/>
</dbReference>
<evidence type="ECO:0000256" key="1">
    <source>
        <dbReference type="ARBA" id="ARBA00022741"/>
    </source>
</evidence>
<dbReference type="AlphaFoldDB" id="A0A562YE53"/>
<gene>
    <name evidence="5" type="ORF">E1J38_008525</name>
</gene>
<evidence type="ECO:0000313" key="6">
    <source>
        <dbReference type="Proteomes" id="UP000295814"/>
    </source>
</evidence>
<dbReference type="Pfam" id="PF04471">
    <property type="entry name" value="Mrr_cat"/>
    <property type="match status" value="1"/>
</dbReference>
<dbReference type="Gene3D" id="3.40.1350.10">
    <property type="match status" value="1"/>
</dbReference>
<dbReference type="InterPro" id="IPR011856">
    <property type="entry name" value="tRNA_endonuc-like_dom_sf"/>
</dbReference>
<dbReference type="RefSeq" id="WP_133356760.1">
    <property type="nucleotide sequence ID" value="NZ_SMZJ02000004.1"/>
</dbReference>